<evidence type="ECO:0000313" key="2">
    <source>
        <dbReference type="Proteomes" id="UP000593577"/>
    </source>
</evidence>
<evidence type="ECO:0000313" key="1">
    <source>
        <dbReference type="EMBL" id="MBA0692959.1"/>
    </source>
</evidence>
<proteinExistence type="predicted"/>
<gene>
    <name evidence="1" type="ORF">Goari_010479</name>
</gene>
<dbReference type="AlphaFoldDB" id="A0A7J8Y1T5"/>
<dbReference type="CDD" id="cd09272">
    <property type="entry name" value="RNase_HI_RT_Ty1"/>
    <property type="match status" value="1"/>
</dbReference>
<comment type="caution">
    <text evidence="1">The sequence shown here is derived from an EMBL/GenBank/DDBJ whole genome shotgun (WGS) entry which is preliminary data.</text>
</comment>
<dbReference type="EMBL" id="JABFAA010000009">
    <property type="protein sequence ID" value="MBA0692959.1"/>
    <property type="molecule type" value="Genomic_DNA"/>
</dbReference>
<reference evidence="1 2" key="1">
    <citation type="journal article" date="2019" name="Genome Biol. Evol.">
        <title>Insights into the evolution of the New World diploid cottons (Gossypium, subgenus Houzingenia) based on genome sequencing.</title>
        <authorList>
            <person name="Grover C.E."/>
            <person name="Arick M.A. 2nd"/>
            <person name="Thrash A."/>
            <person name="Conover J.L."/>
            <person name="Sanders W.S."/>
            <person name="Peterson D.G."/>
            <person name="Frelichowski J.E."/>
            <person name="Scheffler J.A."/>
            <person name="Scheffler B.E."/>
            <person name="Wendel J.F."/>
        </authorList>
    </citation>
    <scope>NUCLEOTIDE SEQUENCE [LARGE SCALE GENOMIC DNA]</scope>
    <source>
        <strain evidence="1">185</strain>
        <tissue evidence="1">Leaf</tissue>
    </source>
</reference>
<accession>A0A7J8Y1T5</accession>
<name>A0A7J8Y1T5_GOSAI</name>
<dbReference type="Proteomes" id="UP000593577">
    <property type="component" value="Unassembled WGS sequence"/>
</dbReference>
<evidence type="ECO:0008006" key="3">
    <source>
        <dbReference type="Google" id="ProtNLM"/>
    </source>
</evidence>
<sequence length="149" mass="16798">MGVTPKKSHLEEDLRVVRCIKKDLGRGILLSTPALQIEGNPVFYEHTKHIEIDCHFVQDKIQDGLVQAQHMRTTEQLADFMTKMLGVQQHEFLVSKLGVKDLLTKGIVMTRALVESSSEFESIKYGMVIATKSSIKEMLKGVKVEAEDE</sequence>
<keyword evidence="2" id="KW-1185">Reference proteome</keyword>
<protein>
    <recommendedName>
        <fullName evidence="3">Copia protein</fullName>
    </recommendedName>
</protein>
<organism evidence="1 2">
    <name type="scientific">Gossypium aridum</name>
    <name type="common">American cotton</name>
    <name type="synonym">Erioxylum aridum</name>
    <dbReference type="NCBI Taxonomy" id="34290"/>
    <lineage>
        <taxon>Eukaryota</taxon>
        <taxon>Viridiplantae</taxon>
        <taxon>Streptophyta</taxon>
        <taxon>Embryophyta</taxon>
        <taxon>Tracheophyta</taxon>
        <taxon>Spermatophyta</taxon>
        <taxon>Magnoliopsida</taxon>
        <taxon>eudicotyledons</taxon>
        <taxon>Gunneridae</taxon>
        <taxon>Pentapetalae</taxon>
        <taxon>rosids</taxon>
        <taxon>malvids</taxon>
        <taxon>Malvales</taxon>
        <taxon>Malvaceae</taxon>
        <taxon>Malvoideae</taxon>
        <taxon>Gossypium</taxon>
    </lineage>
</organism>